<evidence type="ECO:0000256" key="2">
    <source>
        <dbReference type="ARBA" id="ARBA00004141"/>
    </source>
</evidence>
<evidence type="ECO:0000256" key="11">
    <source>
        <dbReference type="ARBA" id="ARBA00023012"/>
    </source>
</evidence>
<dbReference type="InterPro" id="IPR005467">
    <property type="entry name" value="His_kinase_dom"/>
</dbReference>
<dbReference type="Pfam" id="PF13493">
    <property type="entry name" value="DUF4118"/>
    <property type="match status" value="1"/>
</dbReference>
<evidence type="ECO:0000256" key="4">
    <source>
        <dbReference type="ARBA" id="ARBA00022553"/>
    </source>
</evidence>
<dbReference type="PANTHER" id="PTHR45569:SF1">
    <property type="entry name" value="SENSOR PROTEIN KDPD"/>
    <property type="match status" value="1"/>
</dbReference>
<dbReference type="SUPFAM" id="SSF55781">
    <property type="entry name" value="GAF domain-like"/>
    <property type="match status" value="1"/>
</dbReference>
<sequence length="902" mass="97356">MDADRPNPDRLLESLKEEELAAARGKLKIFFGACAGVGKTYAMLQACRQKQAEGVNVVIGLVETHGRAETAILLDGMHVLPPRKVPYRDRILAEFDLDAALALKPALVVVDELAHSNVEGSRHQKRWQDVEELLSAGIDVHTTLNVQHIESLNDVVGSITGIRVRETVPDRVFDAADEVTLVDLPPDELLSRLEAGKVYLADEAARAARNFFRKGNLIALRELALRRTADRVDAQMRAYRADRAIVSVWQAKERLVVCIGPGQSGEKLVHAAARLAAKLQADWIAVYVETPALQRLPPAGRARVLSVLKLAEDMGAETATLAGSDAATTLAAYAKSRNASKLVIGHRLMPGWRRKLLPGLADRLAERAAELDLYLVGIDETAPPADERRSQPGKPDWRGYGAATAIVAATTVATAALLSVFELANVVMVFLLAVVGVAIRYGRGPGALAAMLSVLGLDFFFVPPRFAFTVNDTQYVFTFALMLVVALVIGQLAAQLRFEATIARLRERRASELAGLAQQLSAALITEQIVGIAIDRIDSIFSANSAVLLPDSRERIHEPSTPSDAATLAQTDNSVAQWVYDHQQPAGQGTSTLPSTPARYLPLKAPIRTRGVLAIQPADRALFETPEDMRLLDACAAQIALALERVHFVEVAQDALVHMEGERLRNGLLAAVSHDLRTPLTALVGLADTLSQNELPPVTRKELTLAVGQKARGIAELVGKLLDMARLQAGAVKVKRDWQSLEEVIGSARRQLEPVLSGHKVSARLPANLPLCEFDPVLIERVLVNLLENAAKYTPPGSEIVVSASVGDGMLRVCVDDNGPGLPAGREESLFAKFERGESESALPGVGLGLAICRAIVEAHGGRIYAENRNEGGARFVFLLPFSASPSIDETRTQAHSSDLPI</sequence>
<dbReference type="GO" id="GO:0042802">
    <property type="term" value="F:identical protein binding"/>
    <property type="evidence" value="ECO:0007669"/>
    <property type="project" value="UniProtKB-ARBA"/>
</dbReference>
<dbReference type="SUPFAM" id="SSF55874">
    <property type="entry name" value="ATPase domain of HSP90 chaperone/DNA topoisomerase II/histidine kinase"/>
    <property type="match status" value="1"/>
</dbReference>
<dbReference type="AlphaFoldDB" id="A0A643FZZ0"/>
<dbReference type="CDD" id="cd01987">
    <property type="entry name" value="USP_KdpD-like"/>
    <property type="match status" value="1"/>
</dbReference>
<dbReference type="FunFam" id="3.40.50.300:FF:000483">
    <property type="entry name" value="Sensor histidine kinase KdpD"/>
    <property type="match status" value="1"/>
</dbReference>
<dbReference type="Pfam" id="PF00512">
    <property type="entry name" value="HisKA"/>
    <property type="match status" value="1"/>
</dbReference>
<dbReference type="SMART" id="SM00388">
    <property type="entry name" value="HisKA"/>
    <property type="match status" value="1"/>
</dbReference>
<dbReference type="Gene3D" id="3.40.50.620">
    <property type="entry name" value="HUPs"/>
    <property type="match status" value="1"/>
</dbReference>
<dbReference type="Pfam" id="PF13492">
    <property type="entry name" value="GAF_3"/>
    <property type="match status" value="1"/>
</dbReference>
<dbReference type="PANTHER" id="PTHR45569">
    <property type="entry name" value="SENSOR PROTEIN KDPD"/>
    <property type="match status" value="1"/>
</dbReference>
<reference evidence="15 16" key="1">
    <citation type="submission" date="2020-10" db="EMBL/GenBank/DDBJ databases">
        <title>Complete genome sequence of Cupriavidus basilensis CCUG 49340T.</title>
        <authorList>
            <person name="Salva-Serra F."/>
            <person name="Donoso R.A."/>
            <person name="Cho K.H."/>
            <person name="Yoo J.A."/>
            <person name="Lee K."/>
            <person name="Yoon S.-H."/>
            <person name="Perez-Pantoja D."/>
            <person name="Moore E.R.B."/>
        </authorList>
    </citation>
    <scope>NUCLEOTIDE SEQUENCE [LARGE SCALE GENOMIC DNA]</scope>
    <source>
        <strain evidence="16">CCUG 49340</strain>
    </source>
</reference>
<dbReference type="EMBL" id="CP062804">
    <property type="protein sequence ID" value="QOT80331.1"/>
    <property type="molecule type" value="Genomic_DNA"/>
</dbReference>
<dbReference type="Gene3D" id="3.40.50.300">
    <property type="entry name" value="P-loop containing nucleotide triphosphate hydrolases"/>
    <property type="match status" value="1"/>
</dbReference>
<name>A0A643FZZ0_9BURK</name>
<dbReference type="InterPro" id="IPR036097">
    <property type="entry name" value="HisK_dim/P_sf"/>
</dbReference>
<keyword evidence="9" id="KW-0067">ATP-binding</keyword>
<dbReference type="InterPro" id="IPR038318">
    <property type="entry name" value="KdpD_sf"/>
</dbReference>
<evidence type="ECO:0000256" key="9">
    <source>
        <dbReference type="ARBA" id="ARBA00022840"/>
    </source>
</evidence>
<proteinExistence type="predicted"/>
<dbReference type="GO" id="GO:0005524">
    <property type="term" value="F:ATP binding"/>
    <property type="evidence" value="ECO:0007669"/>
    <property type="project" value="UniProtKB-KW"/>
</dbReference>
<keyword evidence="6" id="KW-0812">Transmembrane</keyword>
<dbReference type="Pfam" id="PF02702">
    <property type="entry name" value="KdpD"/>
    <property type="match status" value="1"/>
</dbReference>
<comment type="subcellular location">
    <subcellularLocation>
        <location evidence="2">Membrane</location>
        <topology evidence="2">Multi-pass membrane protein</topology>
    </subcellularLocation>
</comment>
<dbReference type="Pfam" id="PF00582">
    <property type="entry name" value="Usp"/>
    <property type="match status" value="1"/>
</dbReference>
<dbReference type="Gene3D" id="3.30.450.40">
    <property type="match status" value="1"/>
</dbReference>
<keyword evidence="11" id="KW-0902">Two-component regulatory system</keyword>
<dbReference type="CDD" id="cd00075">
    <property type="entry name" value="HATPase"/>
    <property type="match status" value="1"/>
</dbReference>
<keyword evidence="7" id="KW-0547">Nucleotide-binding</keyword>
<dbReference type="FunFam" id="3.30.565.10:FF:000042">
    <property type="entry name" value="Two-component sensor histidine kinase KdpD"/>
    <property type="match status" value="1"/>
</dbReference>
<dbReference type="SUPFAM" id="SSF47384">
    <property type="entry name" value="Homodimeric domain of signal transducing histidine kinase"/>
    <property type="match status" value="1"/>
</dbReference>
<protein>
    <recommendedName>
        <fullName evidence="3">histidine kinase</fullName>
        <ecNumber evidence="3">2.7.13.3</ecNumber>
    </recommendedName>
</protein>
<evidence type="ECO:0000256" key="13">
    <source>
        <dbReference type="ARBA" id="ARBA00057300"/>
    </source>
</evidence>
<dbReference type="GeneID" id="98403808"/>
<dbReference type="InterPro" id="IPR006016">
    <property type="entry name" value="UspA"/>
</dbReference>
<evidence type="ECO:0000256" key="8">
    <source>
        <dbReference type="ARBA" id="ARBA00022777"/>
    </source>
</evidence>
<dbReference type="SMART" id="SM00387">
    <property type="entry name" value="HATPase_c"/>
    <property type="match status" value="1"/>
</dbReference>
<dbReference type="RefSeq" id="WP_150984287.1">
    <property type="nucleotide sequence ID" value="NZ_CP062804.1"/>
</dbReference>
<dbReference type="GO" id="GO:0005737">
    <property type="term" value="C:cytoplasm"/>
    <property type="evidence" value="ECO:0007669"/>
    <property type="project" value="UniProtKB-ARBA"/>
</dbReference>
<feature type="domain" description="Histidine kinase" evidence="14">
    <location>
        <begin position="671"/>
        <end position="884"/>
    </location>
</feature>
<dbReference type="PROSITE" id="PS50109">
    <property type="entry name" value="HIS_KIN"/>
    <property type="match status" value="1"/>
</dbReference>
<dbReference type="PRINTS" id="PR00344">
    <property type="entry name" value="BCTRLSENSOR"/>
</dbReference>
<evidence type="ECO:0000313" key="15">
    <source>
        <dbReference type="EMBL" id="QOT80331.1"/>
    </source>
</evidence>
<dbReference type="InterPro" id="IPR003661">
    <property type="entry name" value="HisK_dim/P_dom"/>
</dbReference>
<dbReference type="Gene3D" id="1.20.120.620">
    <property type="entry name" value="Backbone structure of the membrane domain of e. Coli histidine kinase receptor kdpd"/>
    <property type="match status" value="1"/>
</dbReference>
<comment type="function">
    <text evidence="13">Member of the two-component regulatory system KdpD/KdpE involved in the regulation of the kdp operon. KdpD may function as a membrane-associated protein kinase that phosphorylates KdpE in response to environmental signals.</text>
</comment>
<evidence type="ECO:0000256" key="6">
    <source>
        <dbReference type="ARBA" id="ARBA00022692"/>
    </source>
</evidence>
<dbReference type="GO" id="GO:0005886">
    <property type="term" value="C:plasma membrane"/>
    <property type="evidence" value="ECO:0007669"/>
    <property type="project" value="TreeGrafter"/>
</dbReference>
<dbReference type="InterPro" id="IPR027417">
    <property type="entry name" value="P-loop_NTPase"/>
</dbReference>
<dbReference type="InterPro" id="IPR014729">
    <property type="entry name" value="Rossmann-like_a/b/a_fold"/>
</dbReference>
<evidence type="ECO:0000256" key="10">
    <source>
        <dbReference type="ARBA" id="ARBA00022989"/>
    </source>
</evidence>
<dbReference type="InterPro" id="IPR036890">
    <property type="entry name" value="HATPase_C_sf"/>
</dbReference>
<comment type="catalytic activity">
    <reaction evidence="1">
        <text>ATP + protein L-histidine = ADP + protein N-phospho-L-histidine.</text>
        <dbReference type="EC" id="2.7.13.3"/>
    </reaction>
</comment>
<dbReference type="InterPro" id="IPR003852">
    <property type="entry name" value="Sig_transdc_His_kinase_KdpD_N"/>
</dbReference>
<dbReference type="InterPro" id="IPR003018">
    <property type="entry name" value="GAF"/>
</dbReference>
<evidence type="ECO:0000256" key="1">
    <source>
        <dbReference type="ARBA" id="ARBA00000085"/>
    </source>
</evidence>
<keyword evidence="12" id="KW-0472">Membrane</keyword>
<dbReference type="Pfam" id="PF02518">
    <property type="entry name" value="HATPase_c"/>
    <property type="match status" value="1"/>
</dbReference>
<dbReference type="InterPro" id="IPR025201">
    <property type="entry name" value="KdpD_TM"/>
</dbReference>
<accession>A0A643FZZ0</accession>
<dbReference type="InterPro" id="IPR004358">
    <property type="entry name" value="Sig_transdc_His_kin-like_C"/>
</dbReference>
<keyword evidence="4" id="KW-0597">Phosphoprotein</keyword>
<dbReference type="InterPro" id="IPR052023">
    <property type="entry name" value="Histidine_kinase_KdpD"/>
</dbReference>
<evidence type="ECO:0000259" key="14">
    <source>
        <dbReference type="PROSITE" id="PS50109"/>
    </source>
</evidence>
<dbReference type="Gene3D" id="3.30.565.10">
    <property type="entry name" value="Histidine kinase-like ATPase, C-terminal domain"/>
    <property type="match status" value="1"/>
</dbReference>
<evidence type="ECO:0000256" key="3">
    <source>
        <dbReference type="ARBA" id="ARBA00012438"/>
    </source>
</evidence>
<dbReference type="SUPFAM" id="SSF52402">
    <property type="entry name" value="Adenine nucleotide alpha hydrolases-like"/>
    <property type="match status" value="1"/>
</dbReference>
<keyword evidence="8" id="KW-0418">Kinase</keyword>
<dbReference type="InterPro" id="IPR003594">
    <property type="entry name" value="HATPase_dom"/>
</dbReference>
<dbReference type="InterPro" id="IPR029016">
    <property type="entry name" value="GAF-like_dom_sf"/>
</dbReference>
<evidence type="ECO:0000256" key="12">
    <source>
        <dbReference type="ARBA" id="ARBA00023136"/>
    </source>
</evidence>
<dbReference type="GO" id="GO:0000155">
    <property type="term" value="F:phosphorelay sensor kinase activity"/>
    <property type="evidence" value="ECO:0007669"/>
    <property type="project" value="InterPro"/>
</dbReference>
<keyword evidence="10" id="KW-1133">Transmembrane helix</keyword>
<evidence type="ECO:0000256" key="5">
    <source>
        <dbReference type="ARBA" id="ARBA00022679"/>
    </source>
</evidence>
<dbReference type="CDD" id="cd00082">
    <property type="entry name" value="HisKA"/>
    <property type="match status" value="1"/>
</dbReference>
<organism evidence="15 16">
    <name type="scientific">Cupriavidus basilensis</name>
    <dbReference type="NCBI Taxonomy" id="68895"/>
    <lineage>
        <taxon>Bacteria</taxon>
        <taxon>Pseudomonadati</taxon>
        <taxon>Pseudomonadota</taxon>
        <taxon>Betaproteobacteria</taxon>
        <taxon>Burkholderiales</taxon>
        <taxon>Burkholderiaceae</taxon>
        <taxon>Cupriavidus</taxon>
    </lineage>
</organism>
<dbReference type="Proteomes" id="UP000397656">
    <property type="component" value="Chromosome 2"/>
</dbReference>
<dbReference type="EC" id="2.7.13.3" evidence="3"/>
<dbReference type="Gene3D" id="1.10.287.130">
    <property type="match status" value="1"/>
</dbReference>
<evidence type="ECO:0000256" key="7">
    <source>
        <dbReference type="ARBA" id="ARBA00022741"/>
    </source>
</evidence>
<keyword evidence="5" id="KW-0808">Transferase</keyword>
<gene>
    <name evidence="15" type="ORF">F7R26_023025</name>
</gene>
<evidence type="ECO:0000313" key="16">
    <source>
        <dbReference type="Proteomes" id="UP000397656"/>
    </source>
</evidence>